<dbReference type="Pfam" id="PF00651">
    <property type="entry name" value="BTB"/>
    <property type="match status" value="1"/>
</dbReference>
<evidence type="ECO:0000259" key="4">
    <source>
        <dbReference type="PROSITE" id="PS50144"/>
    </source>
</evidence>
<proteinExistence type="inferred from homology"/>
<dbReference type="PANTHER" id="PTHR26379">
    <property type="entry name" value="BTB/POZ AND MATH DOMAIN-CONTAINING PROTEIN 1"/>
    <property type="match status" value="1"/>
</dbReference>
<evidence type="ECO:0008006" key="8">
    <source>
        <dbReference type="Google" id="ProtNLM"/>
    </source>
</evidence>
<dbReference type="Pfam" id="PF24570">
    <property type="entry name" value="BACK_BPM_SPOP"/>
    <property type="match status" value="1"/>
</dbReference>
<reference evidence="6" key="3">
    <citation type="submission" date="2018-08" db="UniProtKB">
        <authorList>
            <consortium name="EnsemblPlants"/>
        </authorList>
    </citation>
    <scope>IDENTIFICATION</scope>
    <source>
        <strain evidence="6">cv. Bd21</strain>
    </source>
</reference>
<reference evidence="5" key="2">
    <citation type="submission" date="2017-06" db="EMBL/GenBank/DDBJ databases">
        <title>WGS assembly of Brachypodium distachyon.</title>
        <authorList>
            <consortium name="The International Brachypodium Initiative"/>
            <person name="Lucas S."/>
            <person name="Harmon-Smith M."/>
            <person name="Lail K."/>
            <person name="Tice H."/>
            <person name="Grimwood J."/>
            <person name="Bruce D."/>
            <person name="Barry K."/>
            <person name="Shu S."/>
            <person name="Lindquist E."/>
            <person name="Wang M."/>
            <person name="Pitluck S."/>
            <person name="Vogel J.P."/>
            <person name="Garvin D.F."/>
            <person name="Mockler T.C."/>
            <person name="Schmutz J."/>
            <person name="Rokhsar D."/>
            <person name="Bevan M.W."/>
        </authorList>
    </citation>
    <scope>NUCLEOTIDE SEQUENCE</scope>
    <source>
        <strain evidence="5">Bd21</strain>
    </source>
</reference>
<name>A0A0Q3EIX5_BRADI</name>
<dbReference type="AlphaFoldDB" id="A0A0Q3EIX5"/>
<dbReference type="Gene3D" id="2.60.210.10">
    <property type="entry name" value="Apoptosis, Tumor Necrosis Factor Receptor Associated Protein 2, Chain A"/>
    <property type="match status" value="1"/>
</dbReference>
<dbReference type="InParanoid" id="A0A0Q3EIX5"/>
<dbReference type="CDD" id="cd18280">
    <property type="entry name" value="BTB_POZ_BPM_plant"/>
    <property type="match status" value="1"/>
</dbReference>
<dbReference type="SUPFAM" id="SSF49599">
    <property type="entry name" value="TRAF domain-like"/>
    <property type="match status" value="1"/>
</dbReference>
<dbReference type="FunCoup" id="A0A0Q3EIX5">
    <property type="interactions" value="529"/>
</dbReference>
<evidence type="ECO:0000259" key="3">
    <source>
        <dbReference type="PROSITE" id="PS50097"/>
    </source>
</evidence>
<dbReference type="EMBL" id="CM000883">
    <property type="protein sequence ID" value="KQJ87678.1"/>
    <property type="molecule type" value="Genomic_DNA"/>
</dbReference>
<evidence type="ECO:0000313" key="5">
    <source>
        <dbReference type="EMBL" id="KQJ87678.1"/>
    </source>
</evidence>
<dbReference type="PANTHER" id="PTHR26379:SF512">
    <property type="entry name" value="BTB DOMAIN-CONTAINING PROTEIN"/>
    <property type="match status" value="1"/>
</dbReference>
<dbReference type="Gene3D" id="1.25.40.420">
    <property type="match status" value="1"/>
</dbReference>
<dbReference type="InterPro" id="IPR056423">
    <property type="entry name" value="BACK_BPM_SPOP"/>
</dbReference>
<protein>
    <recommendedName>
        <fullName evidence="8">BTB domain-containing protein</fullName>
    </recommendedName>
</protein>
<reference evidence="5 6" key="1">
    <citation type="journal article" date="2010" name="Nature">
        <title>Genome sequencing and analysis of the model grass Brachypodium distachyon.</title>
        <authorList>
            <consortium name="International Brachypodium Initiative"/>
        </authorList>
    </citation>
    <scope>NUCLEOTIDE SEQUENCE [LARGE SCALE GENOMIC DNA]</scope>
    <source>
        <strain evidence="5 6">Bd21</strain>
    </source>
</reference>
<dbReference type="Gramene" id="KQJ87678">
    <property type="protein sequence ID" value="KQJ87678"/>
    <property type="gene ID" value="BRADI_4g12891v3"/>
</dbReference>
<sequence length="297" mass="32716">MKRTHQFDVGSHSWYILYYPEGEGSDDADWISIYLGSDCVGVDGIKAGFKISLLDQDRKPVPKGSTWGFNEFIKRKDLEESSYLRDDIFRVRCDVTVTKEIVVTEPIPPPVLVPPSDVACHLGQLLSSGDAADVTFDVGGETFAAHRFILAARSSVFKAELLGPMKEKTSARVKIEDVEARVFKALLHFTYTDSLPEMDDGDTAAVAQHLIVVADRYNMERLKLICEEKLCNLIDRSTVATTLALAEQHGCSALKKACFQFLASPGNLKAVMASEGFEHLKSSCPSVLEELVAKLAP</sequence>
<dbReference type="CDD" id="cd00121">
    <property type="entry name" value="MATH"/>
    <property type="match status" value="1"/>
</dbReference>
<comment type="pathway">
    <text evidence="1">Protein modification; protein ubiquitination.</text>
</comment>
<dbReference type="OrthoDB" id="657261at2759"/>
<evidence type="ECO:0000313" key="6">
    <source>
        <dbReference type="EnsemblPlants" id="KQJ87678"/>
    </source>
</evidence>
<accession>A0A0Q3EIX5</accession>
<dbReference type="GO" id="GO:0016567">
    <property type="term" value="P:protein ubiquitination"/>
    <property type="evidence" value="ECO:0007669"/>
    <property type="project" value="InterPro"/>
</dbReference>
<dbReference type="Gene3D" id="3.30.710.10">
    <property type="entry name" value="Potassium Channel Kv1.1, Chain A"/>
    <property type="match status" value="1"/>
</dbReference>
<dbReference type="InterPro" id="IPR011333">
    <property type="entry name" value="SKP1/BTB/POZ_sf"/>
</dbReference>
<dbReference type="EnsemblPlants" id="KQJ87678">
    <property type="protein sequence ID" value="KQJ87678"/>
    <property type="gene ID" value="BRADI_4g12891v3"/>
</dbReference>
<dbReference type="SUPFAM" id="SSF54695">
    <property type="entry name" value="POZ domain"/>
    <property type="match status" value="1"/>
</dbReference>
<dbReference type="PROSITE" id="PS50097">
    <property type="entry name" value="BTB"/>
    <property type="match status" value="1"/>
</dbReference>
<gene>
    <name evidence="5" type="ORF">BRADI_4g12891v3</name>
</gene>
<evidence type="ECO:0000256" key="2">
    <source>
        <dbReference type="ARBA" id="ARBA00010846"/>
    </source>
</evidence>
<dbReference type="PROSITE" id="PS50144">
    <property type="entry name" value="MATH"/>
    <property type="match status" value="1"/>
</dbReference>
<feature type="domain" description="MATH" evidence="4">
    <location>
        <begin position="1"/>
        <end position="95"/>
    </location>
</feature>
<evidence type="ECO:0000256" key="1">
    <source>
        <dbReference type="ARBA" id="ARBA00004906"/>
    </source>
</evidence>
<dbReference type="InterPro" id="IPR045005">
    <property type="entry name" value="BPM1-6"/>
</dbReference>
<keyword evidence="7" id="KW-1185">Reference proteome</keyword>
<dbReference type="InterPro" id="IPR002083">
    <property type="entry name" value="MATH/TRAF_dom"/>
</dbReference>
<dbReference type="SMART" id="SM00225">
    <property type="entry name" value="BTB"/>
    <property type="match status" value="1"/>
</dbReference>
<dbReference type="InterPro" id="IPR000210">
    <property type="entry name" value="BTB/POZ_dom"/>
</dbReference>
<feature type="domain" description="BTB" evidence="3">
    <location>
        <begin position="132"/>
        <end position="199"/>
    </location>
</feature>
<dbReference type="InterPro" id="IPR008974">
    <property type="entry name" value="TRAF-like"/>
</dbReference>
<evidence type="ECO:0000313" key="7">
    <source>
        <dbReference type="Proteomes" id="UP000008810"/>
    </source>
</evidence>
<organism evidence="5">
    <name type="scientific">Brachypodium distachyon</name>
    <name type="common">Purple false brome</name>
    <name type="synonym">Trachynia distachya</name>
    <dbReference type="NCBI Taxonomy" id="15368"/>
    <lineage>
        <taxon>Eukaryota</taxon>
        <taxon>Viridiplantae</taxon>
        <taxon>Streptophyta</taxon>
        <taxon>Embryophyta</taxon>
        <taxon>Tracheophyta</taxon>
        <taxon>Spermatophyta</taxon>
        <taxon>Magnoliopsida</taxon>
        <taxon>Liliopsida</taxon>
        <taxon>Poales</taxon>
        <taxon>Poaceae</taxon>
        <taxon>BOP clade</taxon>
        <taxon>Pooideae</taxon>
        <taxon>Stipodae</taxon>
        <taxon>Brachypodieae</taxon>
        <taxon>Brachypodium</taxon>
    </lineage>
</organism>
<dbReference type="Proteomes" id="UP000008810">
    <property type="component" value="Chromosome 4"/>
</dbReference>
<comment type="similarity">
    <text evidence="2">Belongs to the Tdpoz family.</text>
</comment>
<dbReference type="Pfam" id="PF22486">
    <property type="entry name" value="MATH_2"/>
    <property type="match status" value="1"/>
</dbReference>